<sequence>MSQIRRLFSSVGNLKTYRTFRALDLDGKTDVEYRIQDYPKDRIEEGIQFNTGAFLKHEPMSRTRNVINKPEAVEEFLNSIRNTMQNGVSLACFKENSDEIISTNILAVKDEKEYMADYDFNSTDFQDIFGVMGYANTQFNPFKHYNVDNILYAFTVGVKPDYRGRGIANHMFQCRRLLCEELGLKVTTTHATANGSQKAALNAGFEENFSIKYSELLKINPNFNFPNIDTKYFKIMSLKI</sequence>
<dbReference type="SUPFAM" id="SSF55729">
    <property type="entry name" value="Acyl-CoA N-acyltransferases (Nat)"/>
    <property type="match status" value="1"/>
</dbReference>
<dbReference type="EMBL" id="OU895880">
    <property type="protein sequence ID" value="CAG9811501.1"/>
    <property type="molecule type" value="Genomic_DNA"/>
</dbReference>
<reference evidence="1" key="1">
    <citation type="submission" date="2022-01" db="EMBL/GenBank/DDBJ databases">
        <authorList>
            <person name="King R."/>
        </authorList>
    </citation>
    <scope>NUCLEOTIDE SEQUENCE</scope>
</reference>
<organism evidence="1 2">
    <name type="scientific">Chironomus riparius</name>
    <dbReference type="NCBI Taxonomy" id="315576"/>
    <lineage>
        <taxon>Eukaryota</taxon>
        <taxon>Metazoa</taxon>
        <taxon>Ecdysozoa</taxon>
        <taxon>Arthropoda</taxon>
        <taxon>Hexapoda</taxon>
        <taxon>Insecta</taxon>
        <taxon>Pterygota</taxon>
        <taxon>Neoptera</taxon>
        <taxon>Endopterygota</taxon>
        <taxon>Diptera</taxon>
        <taxon>Nematocera</taxon>
        <taxon>Chironomoidea</taxon>
        <taxon>Chironomidae</taxon>
        <taxon>Chironominae</taxon>
        <taxon>Chironomus</taxon>
    </lineage>
</organism>
<dbReference type="Proteomes" id="UP001153620">
    <property type="component" value="Chromosome 4"/>
</dbReference>
<keyword evidence="2" id="KW-1185">Reference proteome</keyword>
<gene>
    <name evidence="1" type="ORF">CHIRRI_LOCUS14309</name>
</gene>
<dbReference type="Gene3D" id="3.40.630.30">
    <property type="match status" value="1"/>
</dbReference>
<protein>
    <recommendedName>
        <fullName evidence="3">N-acetyltransferase domain-containing protein</fullName>
    </recommendedName>
</protein>
<dbReference type="CDD" id="cd04301">
    <property type="entry name" value="NAT_SF"/>
    <property type="match status" value="1"/>
</dbReference>
<reference evidence="1" key="2">
    <citation type="submission" date="2022-10" db="EMBL/GenBank/DDBJ databases">
        <authorList>
            <consortium name="ENA_rothamsted_submissions"/>
            <consortium name="culmorum"/>
            <person name="King R."/>
        </authorList>
    </citation>
    <scope>NUCLEOTIDE SEQUENCE</scope>
</reference>
<proteinExistence type="predicted"/>
<dbReference type="OrthoDB" id="8113373at2759"/>
<dbReference type="InterPro" id="IPR016181">
    <property type="entry name" value="Acyl_CoA_acyltransferase"/>
</dbReference>
<accession>A0A9N9WZ68</accession>
<evidence type="ECO:0008006" key="3">
    <source>
        <dbReference type="Google" id="ProtNLM"/>
    </source>
</evidence>
<dbReference type="AlphaFoldDB" id="A0A9N9WZ68"/>
<name>A0A9N9WZ68_9DIPT</name>
<dbReference type="GO" id="GO:0008080">
    <property type="term" value="F:N-acetyltransferase activity"/>
    <property type="evidence" value="ECO:0007669"/>
    <property type="project" value="TreeGrafter"/>
</dbReference>
<evidence type="ECO:0000313" key="1">
    <source>
        <dbReference type="EMBL" id="CAG9811501.1"/>
    </source>
</evidence>
<evidence type="ECO:0000313" key="2">
    <source>
        <dbReference type="Proteomes" id="UP001153620"/>
    </source>
</evidence>
<dbReference type="PANTHER" id="PTHR20905">
    <property type="entry name" value="N-ACETYLTRANSFERASE-RELATED"/>
    <property type="match status" value="1"/>
</dbReference>
<dbReference type="PANTHER" id="PTHR20905:SF32">
    <property type="entry name" value="ARYLALKYLAMINE N-ACETYLTRANSFERASE-LIKE 7, ISOFORM A"/>
    <property type="match status" value="1"/>
</dbReference>